<protein>
    <submittedName>
        <fullName evidence="7">Notchless protein 1</fullName>
    </submittedName>
</protein>
<feature type="repeat" description="WD" evidence="3">
    <location>
        <begin position="1087"/>
        <end position="1119"/>
    </location>
</feature>
<dbReference type="InterPro" id="IPR053299">
    <property type="entry name" value="ASTRA_WD_repeat"/>
</dbReference>
<dbReference type="InterPro" id="IPR015943">
    <property type="entry name" value="WD40/YVTN_repeat-like_dom_sf"/>
</dbReference>
<feature type="repeat" description="WD" evidence="3">
    <location>
        <begin position="798"/>
        <end position="828"/>
    </location>
</feature>
<evidence type="ECO:0000313" key="8">
    <source>
        <dbReference type="Proteomes" id="UP000723463"/>
    </source>
</evidence>
<comment type="caution">
    <text evidence="7">The sequence shown here is derived from an EMBL/GenBank/DDBJ whole genome shotgun (WGS) entry which is preliminary data.</text>
</comment>
<feature type="repeat" description="WD" evidence="3">
    <location>
        <begin position="1045"/>
        <end position="1086"/>
    </location>
</feature>
<proteinExistence type="predicted"/>
<dbReference type="SMART" id="SM00320">
    <property type="entry name" value="WD40"/>
    <property type="match status" value="18"/>
</dbReference>
<dbReference type="Pfam" id="PF23342">
    <property type="entry name" value="WDR90_beta-prop_4th"/>
    <property type="match status" value="1"/>
</dbReference>
<feature type="repeat" description="WD" evidence="3">
    <location>
        <begin position="1519"/>
        <end position="1560"/>
    </location>
</feature>
<evidence type="ECO:0000313" key="7">
    <source>
        <dbReference type="EMBL" id="KAF9548726.1"/>
    </source>
</evidence>
<dbReference type="PRINTS" id="PR00319">
    <property type="entry name" value="GPROTEINB"/>
</dbReference>
<dbReference type="InterPro" id="IPR001646">
    <property type="entry name" value="5peptide_repeat"/>
</dbReference>
<dbReference type="InterPro" id="IPR001632">
    <property type="entry name" value="WD40_G-protein_beta-like"/>
</dbReference>
<reference evidence="7" key="1">
    <citation type="journal article" date="2020" name="Fungal Divers.">
        <title>Resolving the Mortierellaceae phylogeny through synthesis of multi-gene phylogenetics and phylogenomics.</title>
        <authorList>
            <person name="Vandepol N."/>
            <person name="Liber J."/>
            <person name="Desiro A."/>
            <person name="Na H."/>
            <person name="Kennedy M."/>
            <person name="Barry K."/>
            <person name="Grigoriev I.V."/>
            <person name="Miller A.N."/>
            <person name="O'Donnell K."/>
            <person name="Stajich J.E."/>
            <person name="Bonito G."/>
        </authorList>
    </citation>
    <scope>NUCLEOTIDE SEQUENCE</scope>
    <source>
        <strain evidence="7">NRRL 2591</strain>
    </source>
</reference>
<dbReference type="EMBL" id="JAAAXW010000026">
    <property type="protein sequence ID" value="KAF9548726.1"/>
    <property type="molecule type" value="Genomic_DNA"/>
</dbReference>
<dbReference type="Proteomes" id="UP000723463">
    <property type="component" value="Unassembled WGS sequence"/>
</dbReference>
<feature type="repeat" description="WD" evidence="3">
    <location>
        <begin position="1477"/>
        <end position="1509"/>
    </location>
</feature>
<feature type="domain" description="WDR90 4th beta-propeller" evidence="6">
    <location>
        <begin position="721"/>
        <end position="847"/>
    </location>
</feature>
<feature type="repeat" description="WD" evidence="3">
    <location>
        <begin position="1295"/>
        <end position="1327"/>
    </location>
</feature>
<dbReference type="Gene3D" id="2.130.10.10">
    <property type="entry name" value="YVTN repeat-like/Quinoprotein amine dehydrogenase"/>
    <property type="match status" value="8"/>
</dbReference>
<accession>A0A9P6K6V7</accession>
<dbReference type="InterPro" id="IPR036322">
    <property type="entry name" value="WD40_repeat_dom_sf"/>
</dbReference>
<dbReference type="Gene3D" id="2.160.20.80">
    <property type="entry name" value="E3 ubiquitin-protein ligase SopA"/>
    <property type="match status" value="1"/>
</dbReference>
<dbReference type="InterPro" id="IPR020472">
    <property type="entry name" value="WD40_PAC1"/>
</dbReference>
<feature type="repeat" description="WD" evidence="3">
    <location>
        <begin position="1130"/>
        <end position="1171"/>
    </location>
</feature>
<feature type="repeat" description="WD" evidence="3">
    <location>
        <begin position="714"/>
        <end position="755"/>
    </location>
</feature>
<dbReference type="PROSITE" id="PS50082">
    <property type="entry name" value="WD_REPEATS_2"/>
    <property type="match status" value="14"/>
</dbReference>
<dbReference type="SUPFAM" id="SSF141571">
    <property type="entry name" value="Pentapeptide repeat-like"/>
    <property type="match status" value="1"/>
</dbReference>
<dbReference type="Pfam" id="PF05729">
    <property type="entry name" value="NACHT"/>
    <property type="match status" value="1"/>
</dbReference>
<sequence length="1655" mass="180735">MSRKRNSYSPERDYTKRLCLGTSSLRLEDQMASPIELELQRLKIRCLQKVQSPANYIAPLGKDTMDATDSSASPLLATVMDFLEGDRKVLLVMGDGGSGKTYFLRQLERELWGKYAGSATDSIPILFDLSRVDIPKSELLRKVLMNEGINREHALTLKKNHRPFVLLCDGYDEAQVGGNIYNGNRFNSHGQGCVKLIIACRSQKLGSDFESQFQPEMDDRYNAKKLDQFQKVAMAPFTRSMIEEYVGKYIESPSQLEVHQDASQSSQSPPTWSVKQCMMALADIPNLMELVGNPFILSVVLRLLPTLTSAARDDTGSHVSFDALYKLVFENWMEVNKLRLYSYSRENMKDNEEAFSDLVEYDFAAECLRHMKDLAAEIFKNQRKDALSVRHTFKDPAKWKNRFFGSDARTRLLLESLPMTRSGKTYSFLFPSLLDYLYSLVVFDPEGSDEGNMDTDGSGTDGFDSEDSARSAEPLCSKSSSGQLSERGRTLQEQLEVERGQALKKGHALGFTNISERPMAVQFLADRVQIHQVFKEQLVETVHESANGEGNDKWLAANAMAILVKSGMRFNGADLRSIKIKGANLTGGEFDFADLRDADLRDVTFDKCWLRETRLDRAQLQGSKFGESPYTLLEDVPTASAYSPDGTLHAVTFDHRFIIVYYTSNWKSAFRSRDFPDAITSVVFSPDSKMLAFGDEFGVLRLWRYTATTIVTPLPSAHAAISDIAFSPDGSRIATAGQDGKVGIWDAGSGVCITYLGADGGRPFCVAFSPDGTQLGSGSSDGIIQLWNVDTGKLVSTLKAHNAAISRVLFSSDGHQIVSSSSDNTVRVGSPSTTTKQIVFRGHTAAVTGFVYLSDEQLASCSQDSTIRLWDTRSGGSGPVFRGHTDHVVSVAYSRKTMQLVSCGRDQTRRIWDCGAAVKGSILFGRTNTKSSGMYPYSIINDNTFRPTIPSSRRFFSSEMFDTKVTDIATSGDGLLAASVHTVGDTPTINIWLSASKAIVRALTGHSKDISCVIFSPDNKHIASGSADKTIRIWNAQSGATIKTLEGHDGKVTSIAYSPTGHYIVSGSNDGTVRLWDALTGDTVHSFDAEGCEVQCVAFSPSGSWIASGGEDGVVSLWDPINLIPGLVFDGGHSCTVNSIAFSADGIHIASGGDDNKVRIWNIVTGTEVQVLKGHMDPVRCLAFSSSGMRIFSGGDDRTVRVWNVATGTPVEALIESLAHMNSVDGLSISSVGAQLWTVSDGRVHAWTDYVFTGNQAAAASSTEFSRDCRQVAWSLGGDKLQLFSVDTGEPGLVLHGHSDDIECVSYSPKHDIIATASVDKTVRIWNSVQGGCLKVLRDQDVIFTSIVFSPDGRQIAMSCETRWCLLNFEPESLLKVGEQGDVLQEGIVGSVDHTVDVTSAPVYSPDGKEISVGAVDFSVLRYPTCSEVGSPAPLVGHNGIVTCIAYSPQLDKIATGSDDNTARIWDRHTGQQLFLQSVHSGGVTSIAFAPYDDKVATGDNEFVVRIWDWALPGSVRPLRGHDGPVLCVTYSPDGRFLASGSADRTMRLWDADSGVCFATVRDFAAGVESIRWKETQEGYRLATGSVENPLGIWELVEDKDENGSIRRHVRRCWGAGVHALAVSGAHIGQDHGLDDSDVTLLKQRNAVFTPPVLG</sequence>
<name>A0A9P6K6V7_9FUNG</name>
<dbReference type="PROSITE" id="PS50294">
    <property type="entry name" value="WD_REPEATS_REGION"/>
    <property type="match status" value="14"/>
</dbReference>
<keyword evidence="2" id="KW-0677">Repeat</keyword>
<dbReference type="SUPFAM" id="SSF50978">
    <property type="entry name" value="WD40 repeat-like"/>
    <property type="match status" value="3"/>
</dbReference>
<dbReference type="PRINTS" id="PR00320">
    <property type="entry name" value="GPROTEINBRPT"/>
</dbReference>
<dbReference type="InterPro" id="IPR007111">
    <property type="entry name" value="NACHT_NTPase"/>
</dbReference>
<feature type="repeat" description="WD" evidence="3">
    <location>
        <begin position="1435"/>
        <end position="1476"/>
    </location>
</feature>
<dbReference type="InterPro" id="IPR001680">
    <property type="entry name" value="WD40_rpt"/>
</dbReference>
<evidence type="ECO:0000259" key="5">
    <source>
        <dbReference type="Pfam" id="PF05729"/>
    </source>
</evidence>
<evidence type="ECO:0000256" key="2">
    <source>
        <dbReference type="ARBA" id="ARBA00022737"/>
    </source>
</evidence>
<dbReference type="PROSITE" id="PS00678">
    <property type="entry name" value="WD_REPEATS_1"/>
    <property type="match status" value="6"/>
</dbReference>
<feature type="repeat" description="WD" evidence="3">
    <location>
        <begin position="881"/>
        <end position="913"/>
    </location>
</feature>
<dbReference type="CDD" id="cd00200">
    <property type="entry name" value="WD40"/>
    <property type="match status" value="3"/>
</dbReference>
<dbReference type="InterPro" id="IPR019775">
    <property type="entry name" value="WD40_repeat_CS"/>
</dbReference>
<feature type="domain" description="NACHT" evidence="5">
    <location>
        <begin position="89"/>
        <end position="251"/>
    </location>
</feature>
<feature type="repeat" description="WD" evidence="3">
    <location>
        <begin position="1172"/>
        <end position="1213"/>
    </location>
</feature>
<dbReference type="InterPro" id="IPR055440">
    <property type="entry name" value="Beta-prop_WDR90_4th"/>
</dbReference>
<feature type="repeat" description="WD" evidence="3">
    <location>
        <begin position="766"/>
        <end position="797"/>
    </location>
</feature>
<organism evidence="7 8">
    <name type="scientific">Mortierella hygrophila</name>
    <dbReference type="NCBI Taxonomy" id="979708"/>
    <lineage>
        <taxon>Eukaryota</taxon>
        <taxon>Fungi</taxon>
        <taxon>Fungi incertae sedis</taxon>
        <taxon>Mucoromycota</taxon>
        <taxon>Mortierellomycotina</taxon>
        <taxon>Mortierellomycetes</taxon>
        <taxon>Mortierellales</taxon>
        <taxon>Mortierellaceae</taxon>
        <taxon>Mortierella</taxon>
    </lineage>
</organism>
<feature type="repeat" description="WD" evidence="3">
    <location>
        <begin position="840"/>
        <end position="875"/>
    </location>
</feature>
<dbReference type="Gene3D" id="3.40.50.300">
    <property type="entry name" value="P-loop containing nucleotide triphosphate hydrolases"/>
    <property type="match status" value="1"/>
</dbReference>
<evidence type="ECO:0000256" key="3">
    <source>
        <dbReference type="PROSITE-ProRule" id="PRU00221"/>
    </source>
</evidence>
<gene>
    <name evidence="7" type="primary">NLE1_1</name>
    <name evidence="7" type="ORF">EC957_005659</name>
</gene>
<dbReference type="Pfam" id="PF00805">
    <property type="entry name" value="Pentapeptide"/>
    <property type="match status" value="1"/>
</dbReference>
<dbReference type="SUPFAM" id="SSF52540">
    <property type="entry name" value="P-loop containing nucleoside triphosphate hydrolases"/>
    <property type="match status" value="1"/>
</dbReference>
<evidence type="ECO:0000259" key="6">
    <source>
        <dbReference type="Pfam" id="PF23342"/>
    </source>
</evidence>
<dbReference type="Pfam" id="PF00400">
    <property type="entry name" value="WD40"/>
    <property type="match status" value="10"/>
</dbReference>
<dbReference type="InterPro" id="IPR027417">
    <property type="entry name" value="P-loop_NTPase"/>
</dbReference>
<keyword evidence="8" id="KW-1185">Reference proteome</keyword>
<dbReference type="PANTHER" id="PTHR44156">
    <property type="entry name" value="SUPERNUMERARY LIMBS, ISOFORM B-RELATED"/>
    <property type="match status" value="1"/>
</dbReference>
<feature type="region of interest" description="Disordered" evidence="4">
    <location>
        <begin position="449"/>
        <end position="492"/>
    </location>
</feature>
<keyword evidence="1 3" id="KW-0853">WD repeat</keyword>
<evidence type="ECO:0000256" key="1">
    <source>
        <dbReference type="ARBA" id="ARBA00022574"/>
    </source>
</evidence>
<feature type="repeat" description="WD" evidence="3">
    <location>
        <begin position="1003"/>
        <end position="1044"/>
    </location>
</feature>
<evidence type="ECO:0000256" key="4">
    <source>
        <dbReference type="SAM" id="MobiDB-lite"/>
    </source>
</evidence>